<feature type="transmembrane region" description="Helical" evidence="7">
    <location>
        <begin position="135"/>
        <end position="152"/>
    </location>
</feature>
<dbReference type="EMBL" id="VHLG01000011">
    <property type="protein sequence ID" value="TPW28877.1"/>
    <property type="molecule type" value="Genomic_DNA"/>
</dbReference>
<feature type="transmembrane region" description="Helical" evidence="7">
    <location>
        <begin position="349"/>
        <end position="378"/>
    </location>
</feature>
<feature type="transmembrane region" description="Helical" evidence="7">
    <location>
        <begin position="89"/>
        <end position="114"/>
    </location>
</feature>
<feature type="transmembrane region" description="Helical" evidence="7">
    <location>
        <begin position="430"/>
        <end position="451"/>
    </location>
</feature>
<feature type="domain" description="Yip1" evidence="8">
    <location>
        <begin position="265"/>
        <end position="452"/>
    </location>
</feature>
<comment type="caution">
    <text evidence="10">The sequence shown here is derived from an EMBL/GenBank/DDBJ whole genome shotgun (WGS) entry which is preliminary data.</text>
</comment>
<protein>
    <submittedName>
        <fullName evidence="10">4Fe-4S binding protein</fullName>
    </submittedName>
</protein>
<sequence length="486" mass="54294">MTEIYHHRDFLPEPRRAVRKPPVNATLPPRPLWLERLEGLAVGWRSHFGWIQTLMFVVFLIVLGAPLFLPEPKPETTPLSDWTLALQYLLWGIWFPLVFLSVIVFGRAWCGILCPMGAASELANRFGFQAKIPAWIRWEGTPALSFIIMTLYGQTIGVRDHPEAAAGLFGGTMLLAIAIGGLYGRKKRVWCRHLCPIGRVLGLYSRLGAVQFTPKIRLPGGDAYTQKGACPTMIDLPRKAESRHCIECFRCVHPNAAGSVRLDIRRPGREIEDIRDHRANRAEAWFLFMDTGVALGGFLWLVLPQYQQWRQAFGVFAIRHHWTWVTEVGPAFLMSVHPARAEVFRWLDFVMIVGFMLAVMAVLTAVLATLTCASAWLSRRAGADTGFGQLFTELGYQYAPVALMSLIIGLGAELLDPLRYTGLGEAGAGAIRGGLFLTGLIWSIWLGYRILERQQVSPLRRILPLLPGIAGSLFVGLGWWPAIFGL</sequence>
<dbReference type="InterPro" id="IPR006977">
    <property type="entry name" value="Yip1_dom"/>
</dbReference>
<dbReference type="PANTHER" id="PTHR30224">
    <property type="entry name" value="ELECTRON TRANSPORT PROTEIN"/>
    <property type="match status" value="1"/>
</dbReference>
<evidence type="ECO:0000256" key="5">
    <source>
        <dbReference type="ARBA" id="ARBA00022989"/>
    </source>
</evidence>
<evidence type="ECO:0000256" key="1">
    <source>
        <dbReference type="ARBA" id="ARBA00004141"/>
    </source>
</evidence>
<gene>
    <name evidence="10" type="ORF">FJU08_16255</name>
</gene>
<feature type="transmembrane region" description="Helical" evidence="7">
    <location>
        <begin position="48"/>
        <end position="69"/>
    </location>
</feature>
<feature type="transmembrane region" description="Helical" evidence="7">
    <location>
        <begin position="463"/>
        <end position="483"/>
    </location>
</feature>
<keyword evidence="6 7" id="KW-0472">Membrane</keyword>
<evidence type="ECO:0000259" key="8">
    <source>
        <dbReference type="Pfam" id="PF04893"/>
    </source>
</evidence>
<dbReference type="PANTHER" id="PTHR30224:SF4">
    <property type="entry name" value="ELECTRON TRANSPORT PROTEIN YCCM-RELATED"/>
    <property type="match status" value="1"/>
</dbReference>
<dbReference type="Pfam" id="PF04893">
    <property type="entry name" value="Yip1"/>
    <property type="match status" value="1"/>
</dbReference>
<proteinExistence type="predicted"/>
<feature type="domain" description="4Fe-4S ferredoxin-type" evidence="9">
    <location>
        <begin position="90"/>
        <end position="127"/>
    </location>
</feature>
<accession>A0A506UAP5</accession>
<keyword evidence="3" id="KW-1003">Cell membrane</keyword>
<feature type="domain" description="4Fe-4S ferredoxin-type" evidence="9">
    <location>
        <begin position="171"/>
        <end position="208"/>
    </location>
</feature>
<feature type="transmembrane region" description="Helical" evidence="7">
    <location>
        <begin position="164"/>
        <end position="184"/>
    </location>
</feature>
<feature type="transmembrane region" description="Helical" evidence="7">
    <location>
        <begin position="390"/>
        <end position="410"/>
    </location>
</feature>
<evidence type="ECO:0000256" key="2">
    <source>
        <dbReference type="ARBA" id="ARBA00004236"/>
    </source>
</evidence>
<dbReference type="Proteomes" id="UP000318801">
    <property type="component" value="Unassembled WGS sequence"/>
</dbReference>
<evidence type="ECO:0000256" key="7">
    <source>
        <dbReference type="SAM" id="Phobius"/>
    </source>
</evidence>
<feature type="transmembrane region" description="Helical" evidence="7">
    <location>
        <begin position="284"/>
        <end position="303"/>
    </location>
</feature>
<reference evidence="10 11" key="1">
    <citation type="submission" date="2019-06" db="EMBL/GenBank/DDBJ databases">
        <authorList>
            <person name="Li M."/>
        </authorList>
    </citation>
    <scope>NUCLEOTIDE SEQUENCE [LARGE SCALE GENOMIC DNA]</scope>
    <source>
        <strain evidence="10 11">BGMRC2036</strain>
    </source>
</reference>
<dbReference type="OrthoDB" id="9806398at2"/>
<keyword evidence="11" id="KW-1185">Reference proteome</keyword>
<dbReference type="InterPro" id="IPR052378">
    <property type="entry name" value="NosR_regulator"/>
</dbReference>
<dbReference type="GO" id="GO:0005886">
    <property type="term" value="C:plasma membrane"/>
    <property type="evidence" value="ECO:0007669"/>
    <property type="project" value="UniProtKB-SubCell"/>
</dbReference>
<evidence type="ECO:0000256" key="6">
    <source>
        <dbReference type="ARBA" id="ARBA00023136"/>
    </source>
</evidence>
<evidence type="ECO:0000259" key="9">
    <source>
        <dbReference type="Pfam" id="PF12801"/>
    </source>
</evidence>
<dbReference type="Pfam" id="PF12801">
    <property type="entry name" value="Fer4_5"/>
    <property type="match status" value="2"/>
</dbReference>
<organism evidence="10 11">
    <name type="scientific">Martelella alba</name>
    <dbReference type="NCBI Taxonomy" id="2590451"/>
    <lineage>
        <taxon>Bacteria</taxon>
        <taxon>Pseudomonadati</taxon>
        <taxon>Pseudomonadota</taxon>
        <taxon>Alphaproteobacteria</taxon>
        <taxon>Hyphomicrobiales</taxon>
        <taxon>Aurantimonadaceae</taxon>
        <taxon>Martelella</taxon>
    </lineage>
</organism>
<evidence type="ECO:0000313" key="11">
    <source>
        <dbReference type="Proteomes" id="UP000318801"/>
    </source>
</evidence>
<evidence type="ECO:0000256" key="4">
    <source>
        <dbReference type="ARBA" id="ARBA00022692"/>
    </source>
</evidence>
<keyword evidence="4 7" id="KW-0812">Transmembrane</keyword>
<dbReference type="AlphaFoldDB" id="A0A506UAP5"/>
<name>A0A506UAP5_9HYPH</name>
<evidence type="ECO:0000256" key="3">
    <source>
        <dbReference type="ARBA" id="ARBA00022475"/>
    </source>
</evidence>
<dbReference type="InterPro" id="IPR017896">
    <property type="entry name" value="4Fe4S_Fe-S-bd"/>
</dbReference>
<evidence type="ECO:0000313" key="10">
    <source>
        <dbReference type="EMBL" id="TPW28877.1"/>
    </source>
</evidence>
<comment type="subcellular location">
    <subcellularLocation>
        <location evidence="2">Cell membrane</location>
    </subcellularLocation>
    <subcellularLocation>
        <location evidence="1">Membrane</location>
        <topology evidence="1">Multi-pass membrane protein</topology>
    </subcellularLocation>
</comment>
<keyword evidence="5 7" id="KW-1133">Transmembrane helix</keyword>